<evidence type="ECO:0000256" key="2">
    <source>
        <dbReference type="ARBA" id="ARBA00004496"/>
    </source>
</evidence>
<dbReference type="Gene3D" id="3.30.160.60">
    <property type="entry name" value="Classic Zinc Finger"/>
    <property type="match status" value="1"/>
</dbReference>
<dbReference type="RefSeq" id="XP_038776275.1">
    <property type="nucleotide sequence ID" value="XM_038920347.1"/>
</dbReference>
<sequence>MGRYARRKYKTKRRKREVDQIFEDLSSPESIQKLKHQACDEDKPGLGQYYCVHCAKYFQDNGALAQHLKTKVHKRRVKLLKVNPFTTLEAEAAAGFNLEEFTQKVANYHTSEPLRKQMETQILSNQLEENEQKDRERFAQLFPDKAKEEEEQETQKRMAKGVEAMATD</sequence>
<evidence type="ECO:0000259" key="12">
    <source>
        <dbReference type="PROSITE" id="PS50157"/>
    </source>
</evidence>
<dbReference type="SUPFAM" id="SSF57667">
    <property type="entry name" value="beta-beta-alpha zinc fingers"/>
    <property type="match status" value="1"/>
</dbReference>
<dbReference type="InterPro" id="IPR013087">
    <property type="entry name" value="Znf_C2H2_type"/>
</dbReference>
<comment type="similarity">
    <text evidence="9">Belongs to the ZNF593/BUD20 C2H2-type zinc-finger protein family.</text>
</comment>
<dbReference type="EMBL" id="CP064812">
    <property type="protein sequence ID" value="QPG72710.1"/>
    <property type="molecule type" value="Genomic_DNA"/>
</dbReference>
<dbReference type="PROSITE" id="PS00028">
    <property type="entry name" value="ZINC_FINGER_C2H2_1"/>
    <property type="match status" value="1"/>
</dbReference>
<protein>
    <recommendedName>
        <fullName evidence="12">C2H2-type domain-containing protein</fullName>
    </recommendedName>
</protein>
<dbReference type="GO" id="GO:0005634">
    <property type="term" value="C:nucleus"/>
    <property type="evidence" value="ECO:0007669"/>
    <property type="project" value="UniProtKB-SubCell"/>
</dbReference>
<keyword evidence="6 10" id="KW-0863">Zinc-finger</keyword>
<keyword evidence="3" id="KW-0963">Cytoplasm</keyword>
<dbReference type="InterPro" id="IPR003604">
    <property type="entry name" value="Matrin/U1-like-C_Znf_C2H2"/>
</dbReference>
<evidence type="ECO:0000256" key="10">
    <source>
        <dbReference type="PROSITE-ProRule" id="PRU00042"/>
    </source>
</evidence>
<evidence type="ECO:0000256" key="9">
    <source>
        <dbReference type="ARBA" id="ARBA00038064"/>
    </source>
</evidence>
<dbReference type="GO" id="GO:0005737">
    <property type="term" value="C:cytoplasm"/>
    <property type="evidence" value="ECO:0007669"/>
    <property type="project" value="UniProtKB-SubCell"/>
</dbReference>
<feature type="domain" description="C2H2-type" evidence="12">
    <location>
        <begin position="49"/>
        <end position="78"/>
    </location>
</feature>
<name>A0A875RMU3_EENNA</name>
<dbReference type="PANTHER" id="PTHR46095">
    <property type="entry name" value="ZINC FINGER PROTEIN 593"/>
    <property type="match status" value="1"/>
</dbReference>
<dbReference type="KEGG" id="bnn:FOA43_000011"/>
<keyword evidence="4" id="KW-0690">Ribosome biogenesis</keyword>
<accession>A0A875RMU3</accession>
<dbReference type="GO" id="GO:0003676">
    <property type="term" value="F:nucleic acid binding"/>
    <property type="evidence" value="ECO:0007669"/>
    <property type="project" value="InterPro"/>
</dbReference>
<dbReference type="InterPro" id="IPR051879">
    <property type="entry name" value="C2H2-ZF_Maturation_Protein"/>
</dbReference>
<dbReference type="GO" id="GO:0008270">
    <property type="term" value="F:zinc ion binding"/>
    <property type="evidence" value="ECO:0007669"/>
    <property type="project" value="UniProtKB-KW"/>
</dbReference>
<organism evidence="13 14">
    <name type="scientific">Eeniella nana</name>
    <name type="common">Yeast</name>
    <name type="synonym">Brettanomyces nanus</name>
    <dbReference type="NCBI Taxonomy" id="13502"/>
    <lineage>
        <taxon>Eukaryota</taxon>
        <taxon>Fungi</taxon>
        <taxon>Dikarya</taxon>
        <taxon>Ascomycota</taxon>
        <taxon>Saccharomycotina</taxon>
        <taxon>Pichiomycetes</taxon>
        <taxon>Pichiales</taxon>
        <taxon>Pichiaceae</taxon>
        <taxon>Brettanomyces</taxon>
    </lineage>
</organism>
<evidence type="ECO:0000256" key="4">
    <source>
        <dbReference type="ARBA" id="ARBA00022517"/>
    </source>
</evidence>
<evidence type="ECO:0000256" key="5">
    <source>
        <dbReference type="ARBA" id="ARBA00022723"/>
    </source>
</evidence>
<evidence type="ECO:0000256" key="11">
    <source>
        <dbReference type="SAM" id="MobiDB-lite"/>
    </source>
</evidence>
<dbReference type="OrthoDB" id="24683at2759"/>
<evidence type="ECO:0000256" key="7">
    <source>
        <dbReference type="ARBA" id="ARBA00022833"/>
    </source>
</evidence>
<dbReference type="GO" id="GO:0042254">
    <property type="term" value="P:ribosome biogenesis"/>
    <property type="evidence" value="ECO:0007669"/>
    <property type="project" value="UniProtKB-KW"/>
</dbReference>
<keyword evidence="8" id="KW-0539">Nucleus</keyword>
<dbReference type="SMART" id="SM00451">
    <property type="entry name" value="ZnF_U1"/>
    <property type="match status" value="1"/>
</dbReference>
<dbReference type="Proteomes" id="UP000662931">
    <property type="component" value="Chromosome 1"/>
</dbReference>
<keyword evidence="14" id="KW-1185">Reference proteome</keyword>
<evidence type="ECO:0000256" key="8">
    <source>
        <dbReference type="ARBA" id="ARBA00023242"/>
    </source>
</evidence>
<dbReference type="FunFam" id="3.30.160.60:FF:000299">
    <property type="entry name" value="Zinc finger protein 593"/>
    <property type="match status" value="1"/>
</dbReference>
<evidence type="ECO:0000313" key="14">
    <source>
        <dbReference type="Proteomes" id="UP000662931"/>
    </source>
</evidence>
<dbReference type="InterPro" id="IPR022755">
    <property type="entry name" value="Znf_C2H2_jaz"/>
</dbReference>
<dbReference type="PANTHER" id="PTHR46095:SF1">
    <property type="entry name" value="ZINC FINGER PROTEIN 593"/>
    <property type="match status" value="1"/>
</dbReference>
<evidence type="ECO:0000256" key="1">
    <source>
        <dbReference type="ARBA" id="ARBA00004123"/>
    </source>
</evidence>
<feature type="region of interest" description="Disordered" evidence="11">
    <location>
        <begin position="141"/>
        <end position="168"/>
    </location>
</feature>
<dbReference type="AlphaFoldDB" id="A0A875RMU3"/>
<dbReference type="GO" id="GO:0043021">
    <property type="term" value="F:ribonucleoprotein complex binding"/>
    <property type="evidence" value="ECO:0007669"/>
    <property type="project" value="UniProtKB-ARBA"/>
</dbReference>
<reference evidence="13" key="1">
    <citation type="submission" date="2020-10" db="EMBL/GenBank/DDBJ databases">
        <authorList>
            <person name="Roach M.J.R."/>
        </authorList>
    </citation>
    <scope>NUCLEOTIDE SEQUENCE</scope>
    <source>
        <strain evidence="13">CBS 1945</strain>
    </source>
</reference>
<feature type="compositionally biased region" description="Basic and acidic residues" evidence="11">
    <location>
        <begin position="141"/>
        <end position="156"/>
    </location>
</feature>
<evidence type="ECO:0000256" key="3">
    <source>
        <dbReference type="ARBA" id="ARBA00022490"/>
    </source>
</evidence>
<dbReference type="InterPro" id="IPR036236">
    <property type="entry name" value="Znf_C2H2_sf"/>
</dbReference>
<dbReference type="GeneID" id="62193412"/>
<comment type="subcellular location">
    <subcellularLocation>
        <location evidence="2">Cytoplasm</location>
    </subcellularLocation>
    <subcellularLocation>
        <location evidence="1">Nucleus</location>
    </subcellularLocation>
</comment>
<dbReference type="Pfam" id="PF12171">
    <property type="entry name" value="zf-C2H2_jaz"/>
    <property type="match status" value="1"/>
</dbReference>
<evidence type="ECO:0000313" key="13">
    <source>
        <dbReference type="EMBL" id="QPG72710.1"/>
    </source>
</evidence>
<proteinExistence type="inferred from homology"/>
<keyword evidence="7" id="KW-0862">Zinc</keyword>
<evidence type="ECO:0000256" key="6">
    <source>
        <dbReference type="ARBA" id="ARBA00022771"/>
    </source>
</evidence>
<dbReference type="PROSITE" id="PS50157">
    <property type="entry name" value="ZINC_FINGER_C2H2_2"/>
    <property type="match status" value="1"/>
</dbReference>
<gene>
    <name evidence="13" type="ORF">FOA43_000011</name>
</gene>
<keyword evidence="5" id="KW-0479">Metal-binding</keyword>